<name>A0AAV8ADR7_9EUKA</name>
<keyword evidence="2 4" id="KW-0808">Transferase</keyword>
<accession>A0AAV8ADR7</accession>
<evidence type="ECO:0000259" key="5">
    <source>
        <dbReference type="Pfam" id="PF01743"/>
    </source>
</evidence>
<dbReference type="PANTHER" id="PTHR13734:SF5">
    <property type="entry name" value="CCA TRNA NUCLEOTIDYLTRANSFERASE, MITOCHONDRIAL"/>
    <property type="match status" value="1"/>
</dbReference>
<dbReference type="Gene3D" id="3.30.460.10">
    <property type="entry name" value="Beta Polymerase, domain 2"/>
    <property type="match status" value="1"/>
</dbReference>
<evidence type="ECO:0000256" key="4">
    <source>
        <dbReference type="RuleBase" id="RU003953"/>
    </source>
</evidence>
<organism evidence="6 7">
    <name type="scientific">Anaeramoeba flamelloides</name>
    <dbReference type="NCBI Taxonomy" id="1746091"/>
    <lineage>
        <taxon>Eukaryota</taxon>
        <taxon>Metamonada</taxon>
        <taxon>Anaeramoebidae</taxon>
        <taxon>Anaeramoeba</taxon>
    </lineage>
</organism>
<comment type="caution">
    <text evidence="6">The sequence shown here is derived from an EMBL/GenBank/DDBJ whole genome shotgun (WGS) entry which is preliminary data.</text>
</comment>
<dbReference type="Gene3D" id="1.10.3090.10">
    <property type="entry name" value="cca-adding enzyme, domain 2"/>
    <property type="match status" value="1"/>
</dbReference>
<dbReference type="SUPFAM" id="SSF81301">
    <property type="entry name" value="Nucleotidyltransferase"/>
    <property type="match status" value="1"/>
</dbReference>
<evidence type="ECO:0000256" key="1">
    <source>
        <dbReference type="ARBA" id="ARBA00007265"/>
    </source>
</evidence>
<keyword evidence="3 4" id="KW-0694">RNA-binding</keyword>
<reference evidence="6" key="1">
    <citation type="submission" date="2022-08" db="EMBL/GenBank/DDBJ databases">
        <title>Novel sulphate-reducing endosymbionts in the free-living metamonad Anaeramoeba.</title>
        <authorList>
            <person name="Jerlstrom-Hultqvist J."/>
            <person name="Cepicka I."/>
            <person name="Gallot-Lavallee L."/>
            <person name="Salas-Leiva D."/>
            <person name="Curtis B.A."/>
            <person name="Zahonova K."/>
            <person name="Pipaliya S."/>
            <person name="Dacks J."/>
            <person name="Roger A.J."/>
        </authorList>
    </citation>
    <scope>NUCLEOTIDE SEQUENCE</scope>
    <source>
        <strain evidence="6">Busselton2</strain>
    </source>
</reference>
<dbReference type="SUPFAM" id="SSF81891">
    <property type="entry name" value="Poly A polymerase C-terminal region-like"/>
    <property type="match status" value="1"/>
</dbReference>
<dbReference type="CDD" id="cd05398">
    <property type="entry name" value="NT_ClassII-CCAase"/>
    <property type="match status" value="1"/>
</dbReference>
<evidence type="ECO:0000313" key="7">
    <source>
        <dbReference type="Proteomes" id="UP001146793"/>
    </source>
</evidence>
<dbReference type="InterPro" id="IPR043519">
    <property type="entry name" value="NT_sf"/>
</dbReference>
<dbReference type="InterPro" id="IPR002646">
    <property type="entry name" value="PolA_pol_head_dom"/>
</dbReference>
<gene>
    <name evidence="6" type="ORF">M0812_07048</name>
</gene>
<comment type="similarity">
    <text evidence="1 4">Belongs to the tRNA nucleotidyltransferase/poly(A) polymerase family.</text>
</comment>
<dbReference type="GO" id="GO:0052927">
    <property type="term" value="F:CC tRNA cytidylyltransferase activity"/>
    <property type="evidence" value="ECO:0007669"/>
    <property type="project" value="TreeGrafter"/>
</dbReference>
<dbReference type="GO" id="GO:0052929">
    <property type="term" value="F:ATP:3'-cytidine-cytidine-tRNA adenylyltransferase activity"/>
    <property type="evidence" value="ECO:0007669"/>
    <property type="project" value="TreeGrafter"/>
</dbReference>
<dbReference type="PANTHER" id="PTHR13734">
    <property type="entry name" value="TRNA-NUCLEOTIDYLTRANSFERASE"/>
    <property type="match status" value="1"/>
</dbReference>
<dbReference type="AlphaFoldDB" id="A0AAV8ADR7"/>
<proteinExistence type="inferred from homology"/>
<dbReference type="EMBL" id="JANTQA010000012">
    <property type="protein sequence ID" value="KAJ3450857.1"/>
    <property type="molecule type" value="Genomic_DNA"/>
</dbReference>
<protein>
    <submittedName>
        <fullName evidence="6">tRNA-nucleotidyltransferase</fullName>
    </submittedName>
</protein>
<dbReference type="Pfam" id="PF01743">
    <property type="entry name" value="PolyA_pol"/>
    <property type="match status" value="1"/>
</dbReference>
<evidence type="ECO:0000256" key="3">
    <source>
        <dbReference type="ARBA" id="ARBA00022884"/>
    </source>
</evidence>
<evidence type="ECO:0000256" key="2">
    <source>
        <dbReference type="ARBA" id="ARBA00022679"/>
    </source>
</evidence>
<dbReference type="Proteomes" id="UP001146793">
    <property type="component" value="Unassembled WGS sequence"/>
</dbReference>
<sequence>MTNQLLEITLTNQEKEIFKLMTSTITHHKLQTVVRVAGGWVRDKLLGLTSDDIDFTISDMTGEKFGNYVLKYLEFVGVEQFALPKLRINPQKSQQVGTARLLLSDLWLDLSQLRHEEYNDNSRIPKVTLGTPEQDAKRRDLTINSLFYNLNKQIVEDFTGKGIEDLKKKLSRTCYDSQQSFLDDPLRVFRTIRYTARFSLRPTEEIINALQNEKVHQMISIKISRERIGNELENMLTDPDPIHSLLLICQMQLYPLVFKMQEIGNKETNDVLGYLNKLLEMLPNINDWNDWKKNRKLRFILSIALLPIIGKYQKKNSFVRILVTKSLKLTLKLSREIDLIHTAILQFSNLAQSIKSNQGIKRSQIALILREIGKKYYDSLLIAKIYSHNNQDLIQKFDLILSQIFDLDLIGVWDVSPLINGKEIMQILNLDKKNARSIIGSVIKSSLEWQLDNPKATKEDLINFIKQDFSNKN</sequence>
<dbReference type="GO" id="GO:0001680">
    <property type="term" value="P:tRNA 3'-terminal CCA addition"/>
    <property type="evidence" value="ECO:0007669"/>
    <property type="project" value="TreeGrafter"/>
</dbReference>
<evidence type="ECO:0000313" key="6">
    <source>
        <dbReference type="EMBL" id="KAJ3450857.1"/>
    </source>
</evidence>
<feature type="domain" description="Poly A polymerase head" evidence="5">
    <location>
        <begin position="35"/>
        <end position="170"/>
    </location>
</feature>
<dbReference type="GO" id="GO:0003723">
    <property type="term" value="F:RNA binding"/>
    <property type="evidence" value="ECO:0007669"/>
    <property type="project" value="UniProtKB-KW"/>
</dbReference>